<accession>A0A4Y2BYS7</accession>
<sequence length="102" mass="11382">MDTFARFLRPFTFNLNEAIYTTTVCVAGMGVHVGDIPNLFSSSHLSPKRKNDFGINLLLNSSTSIQVHDVLLFRDKCAVILDNYILILMKSSVFAEISALDK</sequence>
<organism evidence="1 2">
    <name type="scientific">Araneus ventricosus</name>
    <name type="common">Orbweaver spider</name>
    <name type="synonym">Epeira ventricosa</name>
    <dbReference type="NCBI Taxonomy" id="182803"/>
    <lineage>
        <taxon>Eukaryota</taxon>
        <taxon>Metazoa</taxon>
        <taxon>Ecdysozoa</taxon>
        <taxon>Arthropoda</taxon>
        <taxon>Chelicerata</taxon>
        <taxon>Arachnida</taxon>
        <taxon>Araneae</taxon>
        <taxon>Araneomorphae</taxon>
        <taxon>Entelegynae</taxon>
        <taxon>Araneoidea</taxon>
        <taxon>Araneidae</taxon>
        <taxon>Araneus</taxon>
    </lineage>
</organism>
<dbReference type="AlphaFoldDB" id="A0A4Y2BYS7"/>
<comment type="caution">
    <text evidence="1">The sequence shown here is derived from an EMBL/GenBank/DDBJ whole genome shotgun (WGS) entry which is preliminary data.</text>
</comment>
<name>A0A4Y2BYS7_ARAVE</name>
<dbReference type="Proteomes" id="UP000499080">
    <property type="component" value="Unassembled WGS sequence"/>
</dbReference>
<reference evidence="1 2" key="1">
    <citation type="journal article" date="2019" name="Sci. Rep.">
        <title>Orb-weaving spider Araneus ventricosus genome elucidates the spidroin gene catalogue.</title>
        <authorList>
            <person name="Kono N."/>
            <person name="Nakamura H."/>
            <person name="Ohtoshi R."/>
            <person name="Moran D.A.P."/>
            <person name="Shinohara A."/>
            <person name="Yoshida Y."/>
            <person name="Fujiwara M."/>
            <person name="Mori M."/>
            <person name="Tomita M."/>
            <person name="Arakawa K."/>
        </authorList>
    </citation>
    <scope>NUCLEOTIDE SEQUENCE [LARGE SCALE GENOMIC DNA]</scope>
</reference>
<dbReference type="EMBL" id="BGPR01000125">
    <property type="protein sequence ID" value="GBL96949.1"/>
    <property type="molecule type" value="Genomic_DNA"/>
</dbReference>
<proteinExistence type="predicted"/>
<gene>
    <name evidence="1" type="ORF">AVEN_182528_1</name>
</gene>
<protein>
    <submittedName>
        <fullName evidence="1">Uncharacterized protein</fullName>
    </submittedName>
</protein>
<evidence type="ECO:0000313" key="2">
    <source>
        <dbReference type="Proteomes" id="UP000499080"/>
    </source>
</evidence>
<keyword evidence="2" id="KW-1185">Reference proteome</keyword>
<evidence type="ECO:0000313" key="1">
    <source>
        <dbReference type="EMBL" id="GBL96949.1"/>
    </source>
</evidence>